<dbReference type="SUPFAM" id="SSF46689">
    <property type="entry name" value="Homeodomain-like"/>
    <property type="match status" value="1"/>
</dbReference>
<dbReference type="PROSITE" id="PS50977">
    <property type="entry name" value="HTH_TETR_2"/>
    <property type="match status" value="1"/>
</dbReference>
<evidence type="ECO:0000259" key="3">
    <source>
        <dbReference type="PROSITE" id="PS50977"/>
    </source>
</evidence>
<dbReference type="Pfam" id="PF14278">
    <property type="entry name" value="TetR_C_8"/>
    <property type="match status" value="1"/>
</dbReference>
<dbReference type="Gene3D" id="1.10.357.10">
    <property type="entry name" value="Tetracycline Repressor, domain 2"/>
    <property type="match status" value="1"/>
</dbReference>
<evidence type="ECO:0000256" key="2">
    <source>
        <dbReference type="PROSITE-ProRule" id="PRU00335"/>
    </source>
</evidence>
<dbReference type="InterPro" id="IPR001647">
    <property type="entry name" value="HTH_TetR"/>
</dbReference>
<dbReference type="GO" id="GO:0003677">
    <property type="term" value="F:DNA binding"/>
    <property type="evidence" value="ECO:0007669"/>
    <property type="project" value="UniProtKB-UniRule"/>
</dbReference>
<dbReference type="PANTHER" id="PTHR43479">
    <property type="entry name" value="ACREF/ENVCD OPERON REPRESSOR-RELATED"/>
    <property type="match status" value="1"/>
</dbReference>
<reference evidence="4 5" key="1">
    <citation type="journal article" date="2016" name="Front. Microbiol.">
        <title>Comprehensive Phylogenetic Analysis of Bovine Non-aureus Staphylococci Species Based on Whole-Genome Sequencing.</title>
        <authorList>
            <person name="Naushad S."/>
            <person name="Barkema H.W."/>
            <person name="Luby C."/>
            <person name="Condas L.A."/>
            <person name="Nobrega D.B."/>
            <person name="Carson D.A."/>
            <person name="De Buck J."/>
        </authorList>
    </citation>
    <scope>NUCLEOTIDE SEQUENCE [LARGE SCALE GENOMIC DNA]</scope>
    <source>
        <strain evidence="4 5">SNUC 102</strain>
    </source>
</reference>
<dbReference type="InterPro" id="IPR009057">
    <property type="entry name" value="Homeodomain-like_sf"/>
</dbReference>
<dbReference type="EMBL" id="QXUL01000050">
    <property type="protein sequence ID" value="RIN09628.1"/>
    <property type="molecule type" value="Genomic_DNA"/>
</dbReference>
<keyword evidence="5" id="KW-1185">Reference proteome</keyword>
<evidence type="ECO:0000313" key="4">
    <source>
        <dbReference type="EMBL" id="RIN09628.1"/>
    </source>
</evidence>
<proteinExistence type="predicted"/>
<dbReference type="InterPro" id="IPR039532">
    <property type="entry name" value="TetR_C_Firmicutes"/>
</dbReference>
<evidence type="ECO:0000313" key="5">
    <source>
        <dbReference type="Proteomes" id="UP000285567"/>
    </source>
</evidence>
<dbReference type="InterPro" id="IPR050624">
    <property type="entry name" value="HTH-type_Tx_Regulator"/>
</dbReference>
<dbReference type="OrthoDB" id="9810250at2"/>
<protein>
    <submittedName>
        <fullName evidence="4">TetR/AcrR family transcriptional regulator</fullName>
    </submittedName>
</protein>
<dbReference type="Pfam" id="PF00440">
    <property type="entry name" value="TetR_N"/>
    <property type="match status" value="1"/>
</dbReference>
<evidence type="ECO:0000256" key="1">
    <source>
        <dbReference type="ARBA" id="ARBA00023125"/>
    </source>
</evidence>
<dbReference type="Proteomes" id="UP000285567">
    <property type="component" value="Unassembled WGS sequence"/>
</dbReference>
<organism evidence="4 5">
    <name type="scientific">Staphylococcus xylosus</name>
    <dbReference type="NCBI Taxonomy" id="1288"/>
    <lineage>
        <taxon>Bacteria</taxon>
        <taxon>Bacillati</taxon>
        <taxon>Bacillota</taxon>
        <taxon>Bacilli</taxon>
        <taxon>Bacillales</taxon>
        <taxon>Staphylococcaceae</taxon>
        <taxon>Staphylococcus</taxon>
    </lineage>
</organism>
<gene>
    <name evidence="4" type="ORF">BU097_09885</name>
</gene>
<keyword evidence="1 2" id="KW-0238">DNA-binding</keyword>
<accession>A0A418IM38</accession>
<comment type="caution">
    <text evidence="4">The sequence shown here is derived from an EMBL/GenBank/DDBJ whole genome shotgun (WGS) entry which is preliminary data.</text>
</comment>
<dbReference type="RefSeq" id="WP_026113527.1">
    <property type="nucleotide sequence ID" value="NZ_CABIWF010000003.1"/>
</dbReference>
<sequence length="194" mass="23043">MFFIYTNKRNKTKKSITASALSLLEKRDLTDITVSDICHEANITRATFYKYYKNIDMLYNNIKTQTLNELFGNPYVFFNKHQNILDAQLYLANQVFHYIIHHRYLFKTLILNDTRFNLDMYNYFKENYINFLSNTIVNNHNLEIDDQFLCTYIASAYTGIIYEWVLSDFEMSPIDLTHSMIFINSNGPISVLEK</sequence>
<feature type="DNA-binding region" description="H-T-H motif" evidence="2">
    <location>
        <begin position="33"/>
        <end position="52"/>
    </location>
</feature>
<dbReference type="AlphaFoldDB" id="A0A418IM38"/>
<feature type="domain" description="HTH tetR-type" evidence="3">
    <location>
        <begin position="10"/>
        <end position="70"/>
    </location>
</feature>
<name>A0A418IM38_STAXY</name>
<dbReference type="PANTHER" id="PTHR43479:SF11">
    <property type="entry name" value="ACREF_ENVCD OPERON REPRESSOR-RELATED"/>
    <property type="match status" value="1"/>
</dbReference>